<dbReference type="Proteomes" id="UP000245678">
    <property type="component" value="Unassembled WGS sequence"/>
</dbReference>
<comment type="caution">
    <text evidence="1">The sequence shown here is derived from an EMBL/GenBank/DDBJ whole genome shotgun (WGS) entry which is preliminary data.</text>
</comment>
<evidence type="ECO:0000313" key="1">
    <source>
        <dbReference type="EMBL" id="PWK68296.1"/>
    </source>
</evidence>
<reference evidence="1 2" key="1">
    <citation type="submission" date="2018-05" db="EMBL/GenBank/DDBJ databases">
        <title>Genomic Encyclopedia of Archaeal and Bacterial Type Strains, Phase II (KMG-II): from individual species to whole genera.</title>
        <authorList>
            <person name="Goeker M."/>
        </authorList>
    </citation>
    <scope>NUCLEOTIDE SEQUENCE [LARGE SCALE GENOMIC DNA]</scope>
    <source>
        <strain evidence="1 2">DSM 19975</strain>
    </source>
</reference>
<dbReference type="SUPFAM" id="SSF53448">
    <property type="entry name" value="Nucleotide-diphospho-sugar transferases"/>
    <property type="match status" value="1"/>
</dbReference>
<proteinExistence type="predicted"/>
<dbReference type="AlphaFoldDB" id="A0A316GYA1"/>
<protein>
    <submittedName>
        <fullName evidence="1">Uncharacterized protein</fullName>
    </submittedName>
</protein>
<name>A0A316GYA1_9SPHI</name>
<dbReference type="Gene3D" id="3.90.550.10">
    <property type="entry name" value="Spore Coat Polysaccharide Biosynthesis Protein SpsA, Chain A"/>
    <property type="match status" value="1"/>
</dbReference>
<accession>A0A316GYA1</accession>
<dbReference type="RefSeq" id="WP_109610566.1">
    <property type="nucleotide sequence ID" value="NZ_QGHA01000017.1"/>
</dbReference>
<gene>
    <name evidence="1" type="ORF">LX99_04821</name>
</gene>
<evidence type="ECO:0000313" key="2">
    <source>
        <dbReference type="Proteomes" id="UP000245678"/>
    </source>
</evidence>
<sequence length="181" mass="20532">MNKGIRLATGDIIGALKADDRLTDSEVITEVFRAFELQNIEIIYRSLYFISLRGPVNRRRVSEPCSKNSLNRGFIPPHPTFNCSHGYSSATDCELMLRFLYAHGASRFHLDKALVYMLAGGVSHGSFKNTLKSWKFDLKALRDSEIRLPPLMLILKPLRKLRQLLSTGWLPPTKFEGTCCD</sequence>
<keyword evidence="2" id="KW-1185">Reference proteome</keyword>
<dbReference type="InterPro" id="IPR029044">
    <property type="entry name" value="Nucleotide-diphossugar_trans"/>
</dbReference>
<dbReference type="EMBL" id="QGHA01000017">
    <property type="protein sequence ID" value="PWK68296.1"/>
    <property type="molecule type" value="Genomic_DNA"/>
</dbReference>
<organism evidence="1 2">
    <name type="scientific">Mucilaginibacter oryzae</name>
    <dbReference type="NCBI Taxonomy" id="468058"/>
    <lineage>
        <taxon>Bacteria</taxon>
        <taxon>Pseudomonadati</taxon>
        <taxon>Bacteroidota</taxon>
        <taxon>Sphingobacteriia</taxon>
        <taxon>Sphingobacteriales</taxon>
        <taxon>Sphingobacteriaceae</taxon>
        <taxon>Mucilaginibacter</taxon>
    </lineage>
</organism>